<accession>A0A2S7X2X2</accession>
<dbReference type="Proteomes" id="UP000239263">
    <property type="component" value="Unassembled WGS sequence"/>
</dbReference>
<dbReference type="RefSeq" id="WP_105055985.1">
    <property type="nucleotide sequence ID" value="NZ_CAWNRT010000002.1"/>
</dbReference>
<reference evidence="1 2" key="1">
    <citation type="submission" date="2016-12" db="EMBL/GenBank/DDBJ databases">
        <title>Diversity of luminous bacteria.</title>
        <authorList>
            <person name="Yoshizawa S."/>
            <person name="Kogure K."/>
        </authorList>
    </citation>
    <scope>NUCLEOTIDE SEQUENCE [LARGE SCALE GENOMIC DNA]</scope>
    <source>
        <strain evidence="1 2">ATCC 33715</strain>
    </source>
</reference>
<protein>
    <submittedName>
        <fullName evidence="1">Uncharacterized protein</fullName>
    </submittedName>
</protein>
<sequence>MIKFTLIENSLDSIEQGLEFLNKAEAENSNSAYKHALLCLFQGAELVLKEILVLIEPITIFDKNSLFKHCSSPLSPTMEELYKCKSIDIRGIGQELKKHYPESFARSNIKVLDKLATERNKIQHFAIEVSPEELTKNLIELYLKVIKPAFKIIQTGSYSAEQNGISLDSIQERIVAFESSFLNVKIGGGFYIGMCPSCEEHSHFIVYEGESYPIYTYCISCDYKLNDIGILSTEYHICPECAAPSLIYDEKSQAGVCLWRKCYYCREGGFIEMEPCDSCNGFEVEGNCETCNPEDE</sequence>
<dbReference type="OrthoDB" id="6638117at2"/>
<dbReference type="EMBL" id="MSCO01000002">
    <property type="protein sequence ID" value="PQJ84556.1"/>
    <property type="molecule type" value="Genomic_DNA"/>
</dbReference>
<organism evidence="1 2">
    <name type="scientific">Aliivibrio sifiae</name>
    <dbReference type="NCBI Taxonomy" id="566293"/>
    <lineage>
        <taxon>Bacteria</taxon>
        <taxon>Pseudomonadati</taxon>
        <taxon>Pseudomonadota</taxon>
        <taxon>Gammaproteobacteria</taxon>
        <taxon>Vibrionales</taxon>
        <taxon>Vibrionaceae</taxon>
        <taxon>Aliivibrio</taxon>
    </lineage>
</organism>
<comment type="caution">
    <text evidence="1">The sequence shown here is derived from an EMBL/GenBank/DDBJ whole genome shotgun (WGS) entry which is preliminary data.</text>
</comment>
<dbReference type="AlphaFoldDB" id="A0A2S7X2X2"/>
<name>A0A2S7X2X2_9GAMM</name>
<proteinExistence type="predicted"/>
<gene>
    <name evidence="1" type="ORF">BTO22_13645</name>
</gene>
<evidence type="ECO:0000313" key="1">
    <source>
        <dbReference type="EMBL" id="PQJ84556.1"/>
    </source>
</evidence>
<evidence type="ECO:0000313" key="2">
    <source>
        <dbReference type="Proteomes" id="UP000239263"/>
    </source>
</evidence>